<keyword evidence="11" id="KW-0539">Nucleus</keyword>
<proteinExistence type="inferred from homology"/>
<name>A0A9X0A6L7_9CNID</name>
<evidence type="ECO:0000256" key="7">
    <source>
        <dbReference type="ARBA" id="ARBA00022840"/>
    </source>
</evidence>
<evidence type="ECO:0000256" key="13">
    <source>
        <dbReference type="SAM" id="MobiDB-lite"/>
    </source>
</evidence>
<feature type="coiled-coil region" evidence="12">
    <location>
        <begin position="259"/>
        <end position="510"/>
    </location>
</feature>
<keyword evidence="15" id="KW-1185">Reference proteome</keyword>
<feature type="compositionally biased region" description="Basic and acidic residues" evidence="13">
    <location>
        <begin position="18"/>
        <end position="34"/>
    </location>
</feature>
<evidence type="ECO:0000313" key="14">
    <source>
        <dbReference type="EMBL" id="KAJ7394297.1"/>
    </source>
</evidence>
<dbReference type="PANTHER" id="PTHR19306:SF6">
    <property type="entry name" value="STRUCTURAL MAINTENANCE OF CHROMOSOMES PROTEIN 6"/>
    <property type="match status" value="1"/>
</dbReference>
<evidence type="ECO:0000256" key="10">
    <source>
        <dbReference type="ARBA" id="ARBA00023204"/>
    </source>
</evidence>
<dbReference type="InterPro" id="IPR027417">
    <property type="entry name" value="P-loop_NTPase"/>
</dbReference>
<comment type="subcellular location">
    <subcellularLocation>
        <location evidence="2">Chromosome</location>
    </subcellularLocation>
    <subcellularLocation>
        <location evidence="1">Nucleus</location>
    </subcellularLocation>
</comment>
<evidence type="ECO:0000256" key="11">
    <source>
        <dbReference type="ARBA" id="ARBA00023242"/>
    </source>
</evidence>
<keyword evidence="5" id="KW-0547">Nucleotide-binding</keyword>
<reference evidence="14" key="1">
    <citation type="submission" date="2023-01" db="EMBL/GenBank/DDBJ databases">
        <title>Genome assembly of the deep-sea coral Lophelia pertusa.</title>
        <authorList>
            <person name="Herrera S."/>
            <person name="Cordes E."/>
        </authorList>
    </citation>
    <scope>NUCLEOTIDE SEQUENCE</scope>
    <source>
        <strain evidence="14">USNM1676648</strain>
        <tissue evidence="14">Polyp</tissue>
    </source>
</reference>
<comment type="similarity">
    <text evidence="3">Belongs to the SMC family. SMC6 subfamily.</text>
</comment>
<organism evidence="14 15">
    <name type="scientific">Desmophyllum pertusum</name>
    <dbReference type="NCBI Taxonomy" id="174260"/>
    <lineage>
        <taxon>Eukaryota</taxon>
        <taxon>Metazoa</taxon>
        <taxon>Cnidaria</taxon>
        <taxon>Anthozoa</taxon>
        <taxon>Hexacorallia</taxon>
        <taxon>Scleractinia</taxon>
        <taxon>Caryophylliina</taxon>
        <taxon>Caryophylliidae</taxon>
        <taxon>Desmophyllum</taxon>
    </lineage>
</organism>
<dbReference type="GO" id="GO:0035861">
    <property type="term" value="C:site of double-strand break"/>
    <property type="evidence" value="ECO:0007669"/>
    <property type="project" value="TreeGrafter"/>
</dbReference>
<evidence type="ECO:0000256" key="8">
    <source>
        <dbReference type="ARBA" id="ARBA00023054"/>
    </source>
</evidence>
<dbReference type="SUPFAM" id="SSF52540">
    <property type="entry name" value="P-loop containing nucleoside triphosphate hydrolases"/>
    <property type="match status" value="1"/>
</dbReference>
<evidence type="ECO:0000256" key="6">
    <source>
        <dbReference type="ARBA" id="ARBA00022763"/>
    </source>
</evidence>
<keyword evidence="7" id="KW-0067">ATP-binding</keyword>
<keyword evidence="9" id="KW-0233">DNA recombination</keyword>
<evidence type="ECO:0000256" key="1">
    <source>
        <dbReference type="ARBA" id="ARBA00004123"/>
    </source>
</evidence>
<evidence type="ECO:0000256" key="5">
    <source>
        <dbReference type="ARBA" id="ARBA00022741"/>
    </source>
</evidence>
<dbReference type="GO" id="GO:0000724">
    <property type="term" value="P:double-strand break repair via homologous recombination"/>
    <property type="evidence" value="ECO:0007669"/>
    <property type="project" value="TreeGrafter"/>
</dbReference>
<evidence type="ECO:0000256" key="12">
    <source>
        <dbReference type="SAM" id="Coils"/>
    </source>
</evidence>
<dbReference type="OrthoDB" id="5985921at2759"/>
<dbReference type="GO" id="GO:0005524">
    <property type="term" value="F:ATP binding"/>
    <property type="evidence" value="ECO:0007669"/>
    <property type="project" value="UniProtKB-KW"/>
</dbReference>
<gene>
    <name evidence="14" type="primary">SMC6_1</name>
    <name evidence="14" type="ORF">OS493_000099</name>
</gene>
<feature type="region of interest" description="Disordered" evidence="13">
    <location>
        <begin position="17"/>
        <end position="40"/>
    </location>
</feature>
<evidence type="ECO:0000256" key="3">
    <source>
        <dbReference type="ARBA" id="ARBA00006793"/>
    </source>
</evidence>
<dbReference type="AlphaFoldDB" id="A0A9X0A6L7"/>
<dbReference type="EMBL" id="MU825396">
    <property type="protein sequence ID" value="KAJ7394297.1"/>
    <property type="molecule type" value="Genomic_DNA"/>
</dbReference>
<sequence>MRNFEEERLQKEQLVQQKRKELEESENHLKELMDKSTNLQDEVAREREHFQGRRPTEEISKIERQVQQAKFRTSNRLLLFGNWMPTLLNRISVAVREGRFTKPPRGPIGLHIHLKDEKWSIAIESCLKKFGYGFCVANFKDLKVLRTIINQTCTNFTPAVVMCPFVETVHDVSSNKPNCEFPTVLDMLEIDDAVLANCLIDQLHIERTLLIENRKHAADVIWSRNAPATQAYTASGDNVVGVPCPKSIAPVQNWRNYLSTNTTDNISDLNKQIDETKNQCSQLGAQKKGIENIVKQKIKEQQDASKRKTRIQAAINNLKLEISELMESFEEVVSPDISVLESELEQCTQRLEDLSEKSQSAQQELAQATTLMDNQKETSDEHKRRISEVLGRAEPLKEELESLLLRNDQEKAKKRHFENERRKLEQKIEESEKEQDRLIKLAEQKAEVASRHFQRVETTRSVKDLETEILKKQEYVEEEERSRGNIEDVIKEYKETRDKFEQIMQNKSNIAKYNKKLRITMEKRKKYLFFKRKILASHTSQFFTRHLSRRGYSGYISFDHSEETLSLVVNVHKGPKHVHSDRDVDKSTSVMKSLSGGERSVSTISFLTALWGTMESPFRCLDEFDVFMDLCNRKVITKMVLDISMLPSQKKRQFIFLTPQDLSSLPIDKAMVRIFKLADPDD</sequence>
<keyword evidence="10" id="KW-0234">DNA repair</keyword>
<protein>
    <submittedName>
        <fullName evidence="14">Structural maintenance of chromosomes protein 6</fullName>
    </submittedName>
</protein>
<keyword evidence="4" id="KW-0158">Chromosome</keyword>
<evidence type="ECO:0000256" key="9">
    <source>
        <dbReference type="ARBA" id="ARBA00023172"/>
    </source>
</evidence>
<evidence type="ECO:0000256" key="4">
    <source>
        <dbReference type="ARBA" id="ARBA00022454"/>
    </source>
</evidence>
<keyword evidence="6" id="KW-0227">DNA damage</keyword>
<dbReference type="GO" id="GO:0005634">
    <property type="term" value="C:nucleus"/>
    <property type="evidence" value="ECO:0007669"/>
    <property type="project" value="UniProtKB-SubCell"/>
</dbReference>
<dbReference type="PANTHER" id="PTHR19306">
    <property type="entry name" value="STRUCTURAL MAINTENANCE OF CHROMOSOMES 5,6 SMC5, SMC6"/>
    <property type="match status" value="1"/>
</dbReference>
<evidence type="ECO:0000313" key="15">
    <source>
        <dbReference type="Proteomes" id="UP001163046"/>
    </source>
</evidence>
<dbReference type="GO" id="GO:0003697">
    <property type="term" value="F:single-stranded DNA binding"/>
    <property type="evidence" value="ECO:0007669"/>
    <property type="project" value="TreeGrafter"/>
</dbReference>
<dbReference type="Gene3D" id="3.40.50.300">
    <property type="entry name" value="P-loop containing nucleotide triphosphate hydrolases"/>
    <property type="match status" value="1"/>
</dbReference>
<comment type="caution">
    <text evidence="14">The sequence shown here is derived from an EMBL/GenBank/DDBJ whole genome shotgun (WGS) entry which is preliminary data.</text>
</comment>
<keyword evidence="8 12" id="KW-0175">Coiled coil</keyword>
<evidence type="ECO:0000256" key="2">
    <source>
        <dbReference type="ARBA" id="ARBA00004286"/>
    </source>
</evidence>
<dbReference type="GO" id="GO:0003684">
    <property type="term" value="F:damaged DNA binding"/>
    <property type="evidence" value="ECO:0007669"/>
    <property type="project" value="TreeGrafter"/>
</dbReference>
<dbReference type="Proteomes" id="UP001163046">
    <property type="component" value="Unassembled WGS sequence"/>
</dbReference>
<accession>A0A9X0A6L7</accession>
<dbReference type="GO" id="GO:0030915">
    <property type="term" value="C:Smc5-Smc6 complex"/>
    <property type="evidence" value="ECO:0007669"/>
    <property type="project" value="TreeGrafter"/>
</dbReference>